<feature type="chain" id="PRO_5046111322" evidence="1">
    <location>
        <begin position="21"/>
        <end position="112"/>
    </location>
</feature>
<keyword evidence="1" id="KW-0732">Signal</keyword>
<sequence>MHSFTVLLPITALLASTAYGAECYAQNGATACLTRAELNSARADYCGNNNYQLCGAKTYTGQYGKASFAGVNVRTQQECWDETLDIIDQCFGKKNGGSFSSGSGNVNINFCL</sequence>
<protein>
    <submittedName>
        <fullName evidence="2">Extracellular dipeptidyl-peptidase dpp4</fullName>
    </submittedName>
</protein>
<evidence type="ECO:0000313" key="2">
    <source>
        <dbReference type="EMBL" id="KAK8060895.1"/>
    </source>
</evidence>
<dbReference type="Pfam" id="PF21691">
    <property type="entry name" value="LDL"/>
    <property type="match status" value="1"/>
</dbReference>
<reference evidence="2 3" key="1">
    <citation type="submission" date="2023-01" db="EMBL/GenBank/DDBJ databases">
        <title>Analysis of 21 Apiospora genomes using comparative genomics revels a genus with tremendous synthesis potential of carbohydrate active enzymes and secondary metabolites.</title>
        <authorList>
            <person name="Sorensen T."/>
        </authorList>
    </citation>
    <scope>NUCLEOTIDE SEQUENCE [LARGE SCALE GENOMIC DNA]</scope>
    <source>
        <strain evidence="2 3">CBS 83171</strain>
    </source>
</reference>
<dbReference type="Proteomes" id="UP001446871">
    <property type="component" value="Unassembled WGS sequence"/>
</dbReference>
<organism evidence="2 3">
    <name type="scientific">Apiospora saccharicola</name>
    <dbReference type="NCBI Taxonomy" id="335842"/>
    <lineage>
        <taxon>Eukaryota</taxon>
        <taxon>Fungi</taxon>
        <taxon>Dikarya</taxon>
        <taxon>Ascomycota</taxon>
        <taxon>Pezizomycotina</taxon>
        <taxon>Sordariomycetes</taxon>
        <taxon>Xylariomycetidae</taxon>
        <taxon>Amphisphaeriales</taxon>
        <taxon>Apiosporaceae</taxon>
        <taxon>Apiospora</taxon>
    </lineage>
</organism>
<evidence type="ECO:0000313" key="3">
    <source>
        <dbReference type="Proteomes" id="UP001446871"/>
    </source>
</evidence>
<accession>A0ABR1UPN5</accession>
<evidence type="ECO:0000256" key="1">
    <source>
        <dbReference type="SAM" id="SignalP"/>
    </source>
</evidence>
<gene>
    <name evidence="2" type="ORF">PG996_010825</name>
</gene>
<dbReference type="EMBL" id="JAQQWM010000006">
    <property type="protein sequence ID" value="KAK8060895.1"/>
    <property type="molecule type" value="Genomic_DNA"/>
</dbReference>
<comment type="caution">
    <text evidence="2">The sequence shown here is derived from an EMBL/GenBank/DDBJ whole genome shotgun (WGS) entry which is preliminary data.</text>
</comment>
<proteinExistence type="predicted"/>
<dbReference type="InterPro" id="IPR048508">
    <property type="entry name" value="LDL"/>
</dbReference>
<keyword evidence="3" id="KW-1185">Reference proteome</keyword>
<feature type="signal peptide" evidence="1">
    <location>
        <begin position="1"/>
        <end position="20"/>
    </location>
</feature>
<name>A0ABR1UPN5_9PEZI</name>